<evidence type="ECO:0000313" key="4">
    <source>
        <dbReference type="Proteomes" id="UP000028780"/>
    </source>
</evidence>
<feature type="transmembrane region" description="Helical" evidence="1">
    <location>
        <begin position="29"/>
        <end position="46"/>
    </location>
</feature>
<sequence>MTGGCIAFWASTALINVLADAPRWNIIHPLTLGVVTNAILTYSTHFADALTRTASRPLPVYVRLAAVNLALVALLFDALPNLAAATAASALLWHGASIARKLRRGLPGPFATTAYCYVAAAAFFALAVAAAVQRDIAAHSRLAVWGFAWTTIAGTVITLLPTMTRRRASPTARKRLSYALAAHCIALPAAAALLGTPLATAALLVCALAWSYALQPVLASTLFDTDLSAPALSVAAGVLWLLGAMYADAATLALGAERFPTNLLVFILAAGLAQIVAGALGHLLPVLTRRATEPDQGFFKAGVLSGGAIVALINPPIGLAILAIGLVLHARKVAFP</sequence>
<feature type="transmembrane region" description="Helical" evidence="1">
    <location>
        <begin position="58"/>
        <end position="76"/>
    </location>
</feature>
<dbReference type="EMBL" id="LT906467">
    <property type="protein sequence ID" value="SNV53046.1"/>
    <property type="molecule type" value="Genomic_DNA"/>
</dbReference>
<dbReference type="eggNOG" id="COG4454">
    <property type="taxonomic scope" value="Bacteria"/>
</dbReference>
<feature type="transmembrane region" description="Helical" evidence="1">
    <location>
        <begin position="232"/>
        <end position="256"/>
    </location>
</feature>
<dbReference type="KEGG" id="cii:CIMIT_00315"/>
<protein>
    <submittedName>
        <fullName evidence="3">Copper-containing nitrite reductase</fullName>
    </submittedName>
</protein>
<reference evidence="3 5" key="2">
    <citation type="submission" date="2017-06" db="EMBL/GenBank/DDBJ databases">
        <authorList>
            <consortium name="Pathogen Informatics"/>
        </authorList>
    </citation>
    <scope>NUCLEOTIDE SEQUENCE [LARGE SCALE GENOMIC DNA]</scope>
    <source>
        <strain evidence="3 5">NCTC13015</strain>
    </source>
</reference>
<dbReference type="Proteomes" id="UP000028780">
    <property type="component" value="Chromosome"/>
</dbReference>
<feature type="transmembrane region" description="Helical" evidence="1">
    <location>
        <begin position="184"/>
        <end position="212"/>
    </location>
</feature>
<name>A0A076NGV6_9CORY</name>
<proteinExistence type="predicted"/>
<feature type="transmembrane region" description="Helical" evidence="1">
    <location>
        <begin position="114"/>
        <end position="132"/>
    </location>
</feature>
<evidence type="ECO:0000313" key="3">
    <source>
        <dbReference type="EMBL" id="SNV53046.1"/>
    </source>
</evidence>
<feature type="transmembrane region" description="Helical" evidence="1">
    <location>
        <begin position="304"/>
        <end position="328"/>
    </location>
</feature>
<dbReference type="STRING" id="156978.CIMIT_00315"/>
<evidence type="ECO:0000313" key="2">
    <source>
        <dbReference type="EMBL" id="AIJ32573.1"/>
    </source>
</evidence>
<gene>
    <name evidence="3" type="primary">aniA_2</name>
    <name evidence="2" type="ORF">CIMIT_00315</name>
    <name evidence="3" type="ORF">SAMEA4535761_00127</name>
</gene>
<dbReference type="AlphaFoldDB" id="A0A076NGV6"/>
<accession>A0A076NGV6</accession>
<dbReference type="EMBL" id="CP009211">
    <property type="protein sequence ID" value="AIJ32573.1"/>
    <property type="molecule type" value="Genomic_DNA"/>
</dbReference>
<keyword evidence="4" id="KW-1185">Reference proteome</keyword>
<keyword evidence="1" id="KW-0812">Transmembrane</keyword>
<dbReference type="HOGENOM" id="CLU_675636_0_0_11"/>
<evidence type="ECO:0000313" key="5">
    <source>
        <dbReference type="Proteomes" id="UP000215374"/>
    </source>
</evidence>
<keyword evidence="1" id="KW-0472">Membrane</keyword>
<dbReference type="Proteomes" id="UP000215374">
    <property type="component" value="Chromosome 1"/>
</dbReference>
<keyword evidence="1" id="KW-1133">Transmembrane helix</keyword>
<reference evidence="2 4" key="1">
    <citation type="submission" date="2014-08" db="EMBL/GenBank/DDBJ databases">
        <title>Complete genome sequence of Corynebacterium imitans DSM 44264, isolated from a five-month-old boy with suspected pharyngeal diphtheria.</title>
        <authorList>
            <person name="Mollmann S."/>
            <person name="Albersmeier A."/>
            <person name="Ruckert C."/>
            <person name="Tauch A."/>
        </authorList>
    </citation>
    <scope>NUCLEOTIDE SEQUENCE [LARGE SCALE GENOMIC DNA]</scope>
    <source>
        <strain evidence="2 4">DSM 44264</strain>
    </source>
</reference>
<feature type="transmembrane region" description="Helical" evidence="1">
    <location>
        <begin position="263"/>
        <end position="284"/>
    </location>
</feature>
<evidence type="ECO:0000256" key="1">
    <source>
        <dbReference type="SAM" id="Phobius"/>
    </source>
</evidence>
<feature type="transmembrane region" description="Helical" evidence="1">
    <location>
        <begin position="144"/>
        <end position="163"/>
    </location>
</feature>
<organism evidence="2 4">
    <name type="scientific">Corynebacterium imitans</name>
    <dbReference type="NCBI Taxonomy" id="156978"/>
    <lineage>
        <taxon>Bacteria</taxon>
        <taxon>Bacillati</taxon>
        <taxon>Actinomycetota</taxon>
        <taxon>Actinomycetes</taxon>
        <taxon>Mycobacteriales</taxon>
        <taxon>Corynebacteriaceae</taxon>
        <taxon>Corynebacterium</taxon>
    </lineage>
</organism>